<keyword evidence="2 10" id="KW-0813">Transport</keyword>
<evidence type="ECO:0000256" key="5">
    <source>
        <dbReference type="ARBA" id="ARBA00022729"/>
    </source>
</evidence>
<accession>A0ABS7ED44</accession>
<name>A0ABS7ED44_9GAMM</name>
<feature type="domain" description="TonB-dependent receptor-like beta-barrel" evidence="13">
    <location>
        <begin position="200"/>
        <end position="587"/>
    </location>
</feature>
<dbReference type="CDD" id="cd01347">
    <property type="entry name" value="ligand_gated_channel"/>
    <property type="match status" value="1"/>
</dbReference>
<dbReference type="InterPro" id="IPR012910">
    <property type="entry name" value="Plug_dom"/>
</dbReference>
<evidence type="ECO:0000256" key="8">
    <source>
        <dbReference type="ARBA" id="ARBA00023136"/>
    </source>
</evidence>
<dbReference type="InterPro" id="IPR037066">
    <property type="entry name" value="Plug_dom_sf"/>
</dbReference>
<comment type="similarity">
    <text evidence="10 11">Belongs to the TonB-dependent receptor family.</text>
</comment>
<evidence type="ECO:0000256" key="10">
    <source>
        <dbReference type="PROSITE-ProRule" id="PRU01360"/>
    </source>
</evidence>
<dbReference type="EMBL" id="JAHZSS010000003">
    <property type="protein sequence ID" value="MBW8190266.1"/>
    <property type="molecule type" value="Genomic_DNA"/>
</dbReference>
<evidence type="ECO:0000259" key="14">
    <source>
        <dbReference type="Pfam" id="PF07715"/>
    </source>
</evidence>
<evidence type="ECO:0000256" key="12">
    <source>
        <dbReference type="SAM" id="SignalP"/>
    </source>
</evidence>
<dbReference type="Gene3D" id="2.170.130.10">
    <property type="entry name" value="TonB-dependent receptor, plug domain"/>
    <property type="match status" value="1"/>
</dbReference>
<keyword evidence="4 10" id="KW-0812">Transmembrane</keyword>
<evidence type="ECO:0000313" key="16">
    <source>
        <dbReference type="Proteomes" id="UP001166251"/>
    </source>
</evidence>
<dbReference type="InterPro" id="IPR000531">
    <property type="entry name" value="Beta-barrel_TonB"/>
</dbReference>
<keyword evidence="15" id="KW-0675">Receptor</keyword>
<keyword evidence="9 10" id="KW-0998">Cell outer membrane</keyword>
<dbReference type="PANTHER" id="PTHR30069">
    <property type="entry name" value="TONB-DEPENDENT OUTER MEMBRANE RECEPTOR"/>
    <property type="match status" value="1"/>
</dbReference>
<dbReference type="Gene3D" id="2.40.170.20">
    <property type="entry name" value="TonB-dependent receptor, beta-barrel domain"/>
    <property type="match status" value="1"/>
</dbReference>
<dbReference type="SUPFAM" id="SSF56935">
    <property type="entry name" value="Porins"/>
    <property type="match status" value="1"/>
</dbReference>
<dbReference type="PROSITE" id="PS52016">
    <property type="entry name" value="TONB_DEPENDENT_REC_3"/>
    <property type="match status" value="1"/>
</dbReference>
<reference evidence="15" key="1">
    <citation type="submission" date="2021-07" db="EMBL/GenBank/DDBJ databases">
        <title>Neiella marina sp. nov., isolated from the intestinal content of sea cucumber Apostichopus japonicus.</title>
        <authorList>
            <person name="Bai X."/>
        </authorList>
    </citation>
    <scope>NUCLEOTIDE SEQUENCE</scope>
    <source>
        <strain evidence="15">126</strain>
    </source>
</reference>
<evidence type="ECO:0000259" key="13">
    <source>
        <dbReference type="Pfam" id="PF00593"/>
    </source>
</evidence>
<dbReference type="PANTHER" id="PTHR30069:SF53">
    <property type="entry name" value="COLICIN I RECEPTOR-RELATED"/>
    <property type="match status" value="1"/>
</dbReference>
<keyword evidence="16" id="KW-1185">Reference proteome</keyword>
<feature type="signal peptide" evidence="12">
    <location>
        <begin position="1"/>
        <end position="26"/>
    </location>
</feature>
<evidence type="ECO:0000256" key="2">
    <source>
        <dbReference type="ARBA" id="ARBA00022448"/>
    </source>
</evidence>
<evidence type="ECO:0000256" key="4">
    <source>
        <dbReference type="ARBA" id="ARBA00022692"/>
    </source>
</evidence>
<evidence type="ECO:0000256" key="6">
    <source>
        <dbReference type="ARBA" id="ARBA00023065"/>
    </source>
</evidence>
<sequence>MKNFAIKPCAAAIAAAMLTTPFAAVADDAGLPEHMVVTGSRMPTDVNQLIAQVEVIERADIVAMQAKSIADVLAPIAGVEIAQLGGDGQVTSIYTRGTNTNHTLILVDGIRVGSATLGYKGLSSIPVNQIERIELLKGPRAALWGSDALGGVIHIFTRQLDAGEYDATVEFGSDNYHAATAAVGVGYQGGSSTLAVSYQESDGFDVRDDGETDDDGYDRWSIALRGDYQLNNAVALDWTAQLDDGSADSDSFSENNYQDYRNHLLRLRTKYTAGKFDSELTISQSRDFSEDFYTYYDWLTFEPISDSARFETRRTQLSGLSQYQATDSLTLTVGADAYRDEVDSSNTYTVDERDTWATYGYLVFDQNNWLFEGALRYDDVEDIDSEVTYNASAGYRVTPNLMLGASAGHAFKAPTINDLYYPDTFGSAGNPDLVSETSDSYELLAQGVWPDISVNASIYRTEIDDLIEWQCTADYSSCSPQNINSVTIEGGELIVAGHWLGLHHQIDLTYIDATDDATGRQLDRRAHKTANYQAQYSWRDVSLVLNVMHVGDRREQGTELQAYETIDLAMSYNLAKRWTLAAKADNLLDEDYQNGLGYFTPGAQYFISLEYKNN</sequence>
<evidence type="ECO:0000256" key="7">
    <source>
        <dbReference type="ARBA" id="ARBA00023077"/>
    </source>
</evidence>
<proteinExistence type="inferred from homology"/>
<keyword evidence="3 10" id="KW-1134">Transmembrane beta strand</keyword>
<organism evidence="15 16">
    <name type="scientific">Neiella holothuriorum</name>
    <dbReference type="NCBI Taxonomy" id="2870530"/>
    <lineage>
        <taxon>Bacteria</taxon>
        <taxon>Pseudomonadati</taxon>
        <taxon>Pseudomonadota</taxon>
        <taxon>Gammaproteobacteria</taxon>
        <taxon>Alteromonadales</taxon>
        <taxon>Echinimonadaceae</taxon>
        <taxon>Neiella</taxon>
    </lineage>
</organism>
<evidence type="ECO:0000313" key="15">
    <source>
        <dbReference type="EMBL" id="MBW8190266.1"/>
    </source>
</evidence>
<gene>
    <name evidence="15" type="ORF">K0504_04380</name>
</gene>
<keyword evidence="5 12" id="KW-0732">Signal</keyword>
<dbReference type="InterPro" id="IPR036942">
    <property type="entry name" value="Beta-barrel_TonB_sf"/>
</dbReference>
<keyword evidence="7 11" id="KW-0798">TonB box</keyword>
<evidence type="ECO:0000256" key="1">
    <source>
        <dbReference type="ARBA" id="ARBA00004571"/>
    </source>
</evidence>
<feature type="domain" description="TonB-dependent receptor plug" evidence="14">
    <location>
        <begin position="48"/>
        <end position="152"/>
    </location>
</feature>
<evidence type="ECO:0000256" key="3">
    <source>
        <dbReference type="ARBA" id="ARBA00022452"/>
    </source>
</evidence>
<evidence type="ECO:0000256" key="9">
    <source>
        <dbReference type="ARBA" id="ARBA00023237"/>
    </source>
</evidence>
<comment type="caution">
    <text evidence="15">The sequence shown here is derived from an EMBL/GenBank/DDBJ whole genome shotgun (WGS) entry which is preliminary data.</text>
</comment>
<keyword evidence="6" id="KW-0406">Ion transport</keyword>
<evidence type="ECO:0000256" key="11">
    <source>
        <dbReference type="RuleBase" id="RU003357"/>
    </source>
</evidence>
<dbReference type="InterPro" id="IPR039426">
    <property type="entry name" value="TonB-dep_rcpt-like"/>
</dbReference>
<feature type="chain" id="PRO_5045679080" evidence="12">
    <location>
        <begin position="27"/>
        <end position="614"/>
    </location>
</feature>
<dbReference type="Pfam" id="PF00593">
    <property type="entry name" value="TonB_dep_Rec_b-barrel"/>
    <property type="match status" value="1"/>
</dbReference>
<dbReference type="Pfam" id="PF07715">
    <property type="entry name" value="Plug"/>
    <property type="match status" value="1"/>
</dbReference>
<protein>
    <submittedName>
        <fullName evidence="15">TonB-dependent receptor</fullName>
    </submittedName>
</protein>
<keyword evidence="8 10" id="KW-0472">Membrane</keyword>
<comment type="subcellular location">
    <subcellularLocation>
        <location evidence="1 10">Cell outer membrane</location>
        <topology evidence="1 10">Multi-pass membrane protein</topology>
    </subcellularLocation>
</comment>
<dbReference type="Proteomes" id="UP001166251">
    <property type="component" value="Unassembled WGS sequence"/>
</dbReference>
<dbReference type="RefSeq" id="WP_220102944.1">
    <property type="nucleotide sequence ID" value="NZ_JAHZSS010000003.1"/>
</dbReference>